<evidence type="ECO:0000313" key="1">
    <source>
        <dbReference type="EMBL" id="KAL0440689.1"/>
    </source>
</evidence>
<comment type="caution">
    <text evidence="1">The sequence shown here is derived from an EMBL/GenBank/DDBJ whole genome shotgun (WGS) entry which is preliminary data.</text>
</comment>
<proteinExistence type="predicted"/>
<name>A0AAW2WFV6_SESRA</name>
<organism evidence="1">
    <name type="scientific">Sesamum radiatum</name>
    <name type="common">Black benniseed</name>
    <dbReference type="NCBI Taxonomy" id="300843"/>
    <lineage>
        <taxon>Eukaryota</taxon>
        <taxon>Viridiplantae</taxon>
        <taxon>Streptophyta</taxon>
        <taxon>Embryophyta</taxon>
        <taxon>Tracheophyta</taxon>
        <taxon>Spermatophyta</taxon>
        <taxon>Magnoliopsida</taxon>
        <taxon>eudicotyledons</taxon>
        <taxon>Gunneridae</taxon>
        <taxon>Pentapetalae</taxon>
        <taxon>asterids</taxon>
        <taxon>lamiids</taxon>
        <taxon>Lamiales</taxon>
        <taxon>Pedaliaceae</taxon>
        <taxon>Sesamum</taxon>
    </lineage>
</organism>
<protein>
    <submittedName>
        <fullName evidence="1">Uncharacterized protein</fullName>
    </submittedName>
</protein>
<gene>
    <name evidence="1" type="ORF">Sradi_0007800</name>
</gene>
<accession>A0AAW2WFV6</accession>
<dbReference type="EMBL" id="JACGWJ010000001">
    <property type="protein sequence ID" value="KAL0440689.1"/>
    <property type="molecule type" value="Genomic_DNA"/>
</dbReference>
<reference evidence="1" key="1">
    <citation type="submission" date="2020-06" db="EMBL/GenBank/DDBJ databases">
        <authorList>
            <person name="Li T."/>
            <person name="Hu X."/>
            <person name="Zhang T."/>
            <person name="Song X."/>
            <person name="Zhang H."/>
            <person name="Dai N."/>
            <person name="Sheng W."/>
            <person name="Hou X."/>
            <person name="Wei L."/>
        </authorList>
    </citation>
    <scope>NUCLEOTIDE SEQUENCE</scope>
    <source>
        <strain evidence="1">G02</strain>
        <tissue evidence="1">Leaf</tissue>
    </source>
</reference>
<sequence>MAASEANSIMMRFRHLRENLQKLNKKFGQLAVNAQVAEQIQRADLDTVQIAIRTTMVASPHHRMTYKTSSKGITIGDDSRVEVA</sequence>
<dbReference type="AlphaFoldDB" id="A0AAW2WFV6"/>
<reference evidence="1" key="2">
    <citation type="journal article" date="2024" name="Plant">
        <title>Genomic evolution and insights into agronomic trait innovations of Sesamum species.</title>
        <authorList>
            <person name="Miao H."/>
            <person name="Wang L."/>
            <person name="Qu L."/>
            <person name="Liu H."/>
            <person name="Sun Y."/>
            <person name="Le M."/>
            <person name="Wang Q."/>
            <person name="Wei S."/>
            <person name="Zheng Y."/>
            <person name="Lin W."/>
            <person name="Duan Y."/>
            <person name="Cao H."/>
            <person name="Xiong S."/>
            <person name="Wang X."/>
            <person name="Wei L."/>
            <person name="Li C."/>
            <person name="Ma Q."/>
            <person name="Ju M."/>
            <person name="Zhao R."/>
            <person name="Li G."/>
            <person name="Mu C."/>
            <person name="Tian Q."/>
            <person name="Mei H."/>
            <person name="Zhang T."/>
            <person name="Gao T."/>
            <person name="Zhang H."/>
        </authorList>
    </citation>
    <scope>NUCLEOTIDE SEQUENCE</scope>
    <source>
        <strain evidence="1">G02</strain>
    </source>
</reference>